<evidence type="ECO:0000313" key="4">
    <source>
        <dbReference type="EMBL" id="OCL04903.1"/>
    </source>
</evidence>
<organism evidence="4 5">
    <name type="scientific">Glonium stellatum</name>
    <dbReference type="NCBI Taxonomy" id="574774"/>
    <lineage>
        <taxon>Eukaryota</taxon>
        <taxon>Fungi</taxon>
        <taxon>Dikarya</taxon>
        <taxon>Ascomycota</taxon>
        <taxon>Pezizomycotina</taxon>
        <taxon>Dothideomycetes</taxon>
        <taxon>Pleosporomycetidae</taxon>
        <taxon>Gloniales</taxon>
        <taxon>Gloniaceae</taxon>
        <taxon>Glonium</taxon>
    </lineage>
</organism>
<dbReference type="InterPro" id="IPR002110">
    <property type="entry name" value="Ankyrin_rpt"/>
</dbReference>
<dbReference type="SUPFAM" id="SSF48403">
    <property type="entry name" value="Ankyrin repeat"/>
    <property type="match status" value="1"/>
</dbReference>
<feature type="repeat" description="ANK" evidence="3">
    <location>
        <begin position="219"/>
        <end position="251"/>
    </location>
</feature>
<evidence type="ECO:0000256" key="1">
    <source>
        <dbReference type="ARBA" id="ARBA00022737"/>
    </source>
</evidence>
<dbReference type="OrthoDB" id="539213at2759"/>
<proteinExistence type="predicted"/>
<evidence type="ECO:0000256" key="2">
    <source>
        <dbReference type="ARBA" id="ARBA00023043"/>
    </source>
</evidence>
<dbReference type="Proteomes" id="UP000250140">
    <property type="component" value="Unassembled WGS sequence"/>
</dbReference>
<keyword evidence="1" id="KW-0677">Repeat</keyword>
<dbReference type="Gene3D" id="1.25.40.20">
    <property type="entry name" value="Ankyrin repeat-containing domain"/>
    <property type="match status" value="1"/>
</dbReference>
<gene>
    <name evidence="4" type="ORF">AOQ84DRAFT_275847</name>
</gene>
<protein>
    <submittedName>
        <fullName evidence="4">Ankyrin</fullName>
    </submittedName>
</protein>
<feature type="non-terminal residue" evidence="4">
    <location>
        <position position="1"/>
    </location>
</feature>
<feature type="repeat" description="ANK" evidence="3">
    <location>
        <begin position="40"/>
        <end position="72"/>
    </location>
</feature>
<keyword evidence="2 3" id="KW-0040">ANK repeat</keyword>
<feature type="repeat" description="ANK" evidence="3">
    <location>
        <begin position="254"/>
        <end position="286"/>
    </location>
</feature>
<dbReference type="PROSITE" id="PS50297">
    <property type="entry name" value="ANK_REP_REGION"/>
    <property type="match status" value="6"/>
</dbReference>
<dbReference type="InterPro" id="IPR051165">
    <property type="entry name" value="Multifunctional_ANK_Repeat"/>
</dbReference>
<dbReference type="SMART" id="SM00248">
    <property type="entry name" value="ANK"/>
    <property type="match status" value="8"/>
</dbReference>
<name>A0A8E2EV70_9PEZI</name>
<dbReference type="PRINTS" id="PR01415">
    <property type="entry name" value="ANKYRIN"/>
</dbReference>
<reference evidence="4 5" key="1">
    <citation type="journal article" date="2016" name="Nat. Commun.">
        <title>Ectomycorrhizal ecology is imprinted in the genome of the dominant symbiotic fungus Cenococcum geophilum.</title>
        <authorList>
            <consortium name="DOE Joint Genome Institute"/>
            <person name="Peter M."/>
            <person name="Kohler A."/>
            <person name="Ohm R.A."/>
            <person name="Kuo A."/>
            <person name="Krutzmann J."/>
            <person name="Morin E."/>
            <person name="Arend M."/>
            <person name="Barry K.W."/>
            <person name="Binder M."/>
            <person name="Choi C."/>
            <person name="Clum A."/>
            <person name="Copeland A."/>
            <person name="Grisel N."/>
            <person name="Haridas S."/>
            <person name="Kipfer T."/>
            <person name="LaButti K."/>
            <person name="Lindquist E."/>
            <person name="Lipzen A."/>
            <person name="Maire R."/>
            <person name="Meier B."/>
            <person name="Mihaltcheva S."/>
            <person name="Molinier V."/>
            <person name="Murat C."/>
            <person name="Poggeler S."/>
            <person name="Quandt C.A."/>
            <person name="Sperisen C."/>
            <person name="Tritt A."/>
            <person name="Tisserant E."/>
            <person name="Crous P.W."/>
            <person name="Henrissat B."/>
            <person name="Nehls U."/>
            <person name="Egli S."/>
            <person name="Spatafora J.W."/>
            <person name="Grigoriev I.V."/>
            <person name="Martin F.M."/>
        </authorList>
    </citation>
    <scope>NUCLEOTIDE SEQUENCE [LARGE SCALE GENOMIC DNA]</scope>
    <source>
        <strain evidence="4 5">CBS 207.34</strain>
    </source>
</reference>
<keyword evidence="5" id="KW-1185">Reference proteome</keyword>
<dbReference type="EMBL" id="KV750414">
    <property type="protein sequence ID" value="OCL04903.1"/>
    <property type="molecule type" value="Genomic_DNA"/>
</dbReference>
<feature type="repeat" description="ANK" evidence="3">
    <location>
        <begin position="147"/>
        <end position="179"/>
    </location>
</feature>
<dbReference type="PANTHER" id="PTHR24123">
    <property type="entry name" value="ANKYRIN REPEAT-CONTAINING"/>
    <property type="match status" value="1"/>
</dbReference>
<sequence>LNGVNGGRYLQQVARKGHFNVVKTLIDHGADANPSLNVRYPEAPLYIAYATGDLEMMKYLVDAGANANALASYFQGVTALQDAIETVGVASAQSLLEAGADVNAPGSEIYGETAIQKAALIRRGYIKLVEYALSRGADIHRFTEGKEGRSPIQLAAEQGSLQIAKVLFSHGASVHAPATINHGWTALQAAVSSAQLNLKLIEFLLTQGADINAPPCLQRGVIALQGAAIGGHVKIVYLLVRKGANVNATPSIIKERTALDGAAEHGRLDVVQLLIESGATSESFGENGFKRAMELAEDNGHFEVVKLLRKQ</sequence>
<accession>A0A8E2EV70</accession>
<evidence type="ECO:0000256" key="3">
    <source>
        <dbReference type="PROSITE-ProRule" id="PRU00023"/>
    </source>
</evidence>
<dbReference type="Pfam" id="PF12796">
    <property type="entry name" value="Ank_2"/>
    <property type="match status" value="3"/>
</dbReference>
<feature type="repeat" description="ANK" evidence="3">
    <location>
        <begin position="182"/>
        <end position="216"/>
    </location>
</feature>
<dbReference type="PANTHER" id="PTHR24123:SF33">
    <property type="entry name" value="PROTEIN HOS4"/>
    <property type="match status" value="1"/>
</dbReference>
<dbReference type="InterPro" id="IPR036770">
    <property type="entry name" value="Ankyrin_rpt-contain_sf"/>
</dbReference>
<dbReference type="AlphaFoldDB" id="A0A8E2EV70"/>
<feature type="non-terminal residue" evidence="4">
    <location>
        <position position="311"/>
    </location>
</feature>
<dbReference type="PROSITE" id="PS50088">
    <property type="entry name" value="ANK_REPEAT"/>
    <property type="match status" value="7"/>
</dbReference>
<feature type="repeat" description="ANK" evidence="3">
    <location>
        <begin position="5"/>
        <end position="37"/>
    </location>
</feature>
<evidence type="ECO:0000313" key="5">
    <source>
        <dbReference type="Proteomes" id="UP000250140"/>
    </source>
</evidence>
<feature type="repeat" description="ANK" evidence="3">
    <location>
        <begin position="75"/>
        <end position="107"/>
    </location>
</feature>